<keyword evidence="1" id="KW-0813">Transport</keyword>
<evidence type="ECO:0000313" key="14">
    <source>
        <dbReference type="Proteomes" id="UP000887567"/>
    </source>
</evidence>
<evidence type="ECO:0000256" key="7">
    <source>
        <dbReference type="ARBA" id="ARBA00037651"/>
    </source>
</evidence>
<evidence type="ECO:0000256" key="3">
    <source>
        <dbReference type="ARBA" id="ARBA00022796"/>
    </source>
</evidence>
<keyword evidence="2" id="KW-0479">Metal-binding</keyword>
<dbReference type="Proteomes" id="UP000887567">
    <property type="component" value="Unplaced"/>
</dbReference>
<dbReference type="GO" id="GO:0016531">
    <property type="term" value="F:copper chaperone activity"/>
    <property type="evidence" value="ECO:0007669"/>
    <property type="project" value="TreeGrafter"/>
</dbReference>
<comment type="function">
    <text evidence="7">Binds and deliver cytosolic copper to the copper ATPase proteins. May be important in cellular antioxidant defense.</text>
</comment>
<dbReference type="GeneID" id="110247061"/>
<organism evidence="13 14">
    <name type="scientific">Exaiptasia diaphana</name>
    <name type="common">Tropical sea anemone</name>
    <name type="synonym">Aiptasia pulchella</name>
    <dbReference type="NCBI Taxonomy" id="2652724"/>
    <lineage>
        <taxon>Eukaryota</taxon>
        <taxon>Metazoa</taxon>
        <taxon>Cnidaria</taxon>
        <taxon>Anthozoa</taxon>
        <taxon>Hexacorallia</taxon>
        <taxon>Actiniaria</taxon>
        <taxon>Aiptasiidae</taxon>
        <taxon>Exaiptasia</taxon>
    </lineage>
</organism>
<keyword evidence="5" id="KW-0406">Ion transport</keyword>
<evidence type="ECO:0000256" key="2">
    <source>
        <dbReference type="ARBA" id="ARBA00022723"/>
    </source>
</evidence>
<protein>
    <recommendedName>
        <fullName evidence="9">Copper transport protein ATOX1</fullName>
    </recommendedName>
    <alternativeName>
        <fullName evidence="10">Metal transport protein ATX1</fullName>
    </alternativeName>
</protein>
<dbReference type="SUPFAM" id="SSF55008">
    <property type="entry name" value="HMA, heavy metal-associated domain"/>
    <property type="match status" value="1"/>
</dbReference>
<comment type="subunit">
    <text evidence="11">Homodimer. Interacts with ATP7B. Interacts with ATP7A. Interacts (via dimer form) with SLC31A1 (via C-terminal domain); this interaction improves ATOX1 stability and controls intracellular Cu(I) levels.</text>
</comment>
<evidence type="ECO:0000256" key="6">
    <source>
        <dbReference type="ARBA" id="ARBA00023186"/>
    </source>
</evidence>
<dbReference type="PROSITE" id="PS50846">
    <property type="entry name" value="HMA_2"/>
    <property type="match status" value="1"/>
</dbReference>
<evidence type="ECO:0000256" key="9">
    <source>
        <dbReference type="ARBA" id="ARBA00040962"/>
    </source>
</evidence>
<dbReference type="PANTHER" id="PTHR46365:SF1">
    <property type="entry name" value="COPPER TRANSPORT PROTEIN ATOX1"/>
    <property type="match status" value="1"/>
</dbReference>
<dbReference type="InterPro" id="IPR006121">
    <property type="entry name" value="HMA_dom"/>
</dbReference>
<sequence length="70" mass="7605">MATKHEFSVEMTCGGCSGAVERVLGKVPEVSKVDIDMEKQRVYVTSDLPSDKLLEIIKKTGKATNYIGTA</sequence>
<dbReference type="OMA" id="MTHTYKF"/>
<dbReference type="GO" id="GO:0005829">
    <property type="term" value="C:cytosol"/>
    <property type="evidence" value="ECO:0007669"/>
    <property type="project" value="TreeGrafter"/>
</dbReference>
<dbReference type="KEGG" id="epa:110247061"/>
<evidence type="ECO:0000259" key="12">
    <source>
        <dbReference type="PROSITE" id="PS50846"/>
    </source>
</evidence>
<evidence type="ECO:0000256" key="10">
    <source>
        <dbReference type="ARBA" id="ARBA00043201"/>
    </source>
</evidence>
<dbReference type="InterPro" id="IPR036163">
    <property type="entry name" value="HMA_dom_sf"/>
</dbReference>
<keyword evidence="4" id="KW-0186">Copper</keyword>
<keyword evidence="3" id="KW-0187">Copper transport</keyword>
<reference evidence="13" key="1">
    <citation type="submission" date="2022-11" db="UniProtKB">
        <authorList>
            <consortium name="EnsemblMetazoa"/>
        </authorList>
    </citation>
    <scope>IDENTIFICATION</scope>
</reference>
<dbReference type="Pfam" id="PF00403">
    <property type="entry name" value="HMA"/>
    <property type="match status" value="1"/>
</dbReference>
<dbReference type="AlphaFoldDB" id="A0A913XTV3"/>
<proteinExistence type="inferred from homology"/>
<evidence type="ECO:0000256" key="8">
    <source>
        <dbReference type="ARBA" id="ARBA00038171"/>
    </source>
</evidence>
<evidence type="ECO:0000256" key="11">
    <source>
        <dbReference type="ARBA" id="ARBA00046351"/>
    </source>
</evidence>
<dbReference type="Gene3D" id="3.30.70.100">
    <property type="match status" value="1"/>
</dbReference>
<dbReference type="GO" id="GO:0046872">
    <property type="term" value="F:metal ion binding"/>
    <property type="evidence" value="ECO:0007669"/>
    <property type="project" value="UniProtKB-KW"/>
</dbReference>
<feature type="domain" description="HMA" evidence="12">
    <location>
        <begin position="2"/>
        <end position="65"/>
    </location>
</feature>
<dbReference type="GO" id="GO:0006825">
    <property type="term" value="P:copper ion transport"/>
    <property type="evidence" value="ECO:0007669"/>
    <property type="project" value="UniProtKB-KW"/>
</dbReference>
<dbReference type="FunFam" id="3.30.70.100:FF:000008">
    <property type="entry name" value="Copper transport protein ATOX1"/>
    <property type="match status" value="1"/>
</dbReference>
<dbReference type="InterPro" id="IPR051881">
    <property type="entry name" value="Copper_transport_ATOX1-like"/>
</dbReference>
<evidence type="ECO:0000256" key="4">
    <source>
        <dbReference type="ARBA" id="ARBA00023008"/>
    </source>
</evidence>
<dbReference type="PANTHER" id="PTHR46365">
    <property type="entry name" value="COPPER TRANSPORT PROTEIN ATOX1"/>
    <property type="match status" value="1"/>
</dbReference>
<evidence type="ECO:0000256" key="1">
    <source>
        <dbReference type="ARBA" id="ARBA00022448"/>
    </source>
</evidence>
<accession>A0A913XTV3</accession>
<evidence type="ECO:0000313" key="13">
    <source>
        <dbReference type="EnsemblMetazoa" id="XP_020909103.1"/>
    </source>
</evidence>
<keyword evidence="14" id="KW-1185">Reference proteome</keyword>
<dbReference type="OrthoDB" id="689350at2759"/>
<dbReference type="RefSeq" id="XP_020909103.1">
    <property type="nucleotide sequence ID" value="XM_021053444.2"/>
</dbReference>
<name>A0A913XTV3_EXADI</name>
<keyword evidence="6" id="KW-0143">Chaperone</keyword>
<dbReference type="CDD" id="cd00371">
    <property type="entry name" value="HMA"/>
    <property type="match status" value="1"/>
</dbReference>
<dbReference type="EnsemblMetazoa" id="XM_021053444.2">
    <property type="protein sequence ID" value="XP_020909103.1"/>
    <property type="gene ID" value="LOC110247061"/>
</dbReference>
<comment type="similarity">
    <text evidence="8">Belongs to the ATX1 family.</text>
</comment>
<evidence type="ECO:0000256" key="5">
    <source>
        <dbReference type="ARBA" id="ARBA00023065"/>
    </source>
</evidence>